<evidence type="ECO:0000313" key="2">
    <source>
        <dbReference type="EMBL" id="SDD51648.1"/>
    </source>
</evidence>
<dbReference type="AlphaFoldDB" id="A0A222VS66"/>
<dbReference type="InterPro" id="IPR036691">
    <property type="entry name" value="Endo/exonu/phosph_ase_sf"/>
</dbReference>
<dbReference type="SUPFAM" id="SSF56219">
    <property type="entry name" value="DNase I-like"/>
    <property type="match status" value="1"/>
</dbReference>
<feature type="compositionally biased region" description="Basic and acidic residues" evidence="1">
    <location>
        <begin position="292"/>
        <end position="304"/>
    </location>
</feature>
<keyword evidence="3" id="KW-1185">Reference proteome</keyword>
<dbReference type="PANTHER" id="PTHR42834:SF1">
    <property type="entry name" value="ENDONUCLEASE_EXONUCLEASE_PHOSPHATASE FAMILY PROTEIN (AFU_ORTHOLOGUE AFUA_3G09210)"/>
    <property type="match status" value="1"/>
</dbReference>
<accession>A0A222VS66</accession>
<dbReference type="STRING" id="530584.SAMN05421630_109192"/>
<dbReference type="RefSeq" id="WP_091808276.1">
    <property type="nucleotide sequence ID" value="NZ_CP016353.1"/>
</dbReference>
<evidence type="ECO:0000313" key="3">
    <source>
        <dbReference type="Proteomes" id="UP000199494"/>
    </source>
</evidence>
<protein>
    <submittedName>
        <fullName evidence="2">Endonuclease/Exonuclease/phosphatase family protein</fullName>
    </submittedName>
</protein>
<keyword evidence="2" id="KW-0540">Nuclease</keyword>
<dbReference type="Proteomes" id="UP000199494">
    <property type="component" value="Unassembled WGS sequence"/>
</dbReference>
<sequence length="312" mass="33546">MVAIGTWNLENLFRPGTAAGPRTTEAYEAKLRTLAGTIGDLAPDVLAVQEVGQPEALGDLVERLDGAWHTELAEPDSRGIRVGFVSRLRLSAPRQVSKYPDPLPAVRVDDDGDTTDRMGRPALHCTVSTGDHDVELVCCHFKSKLLSFPGGRFSPEDEDERARYAVYALGRRAAEAATVRAYATALLDGDGRRRRLVVLGDLNDDPSSATTTLLNGPPGSEFGTAGFNRPDRGDGDRLWNLAPLIEDVSRFSRVYQGRRELIDHVLVSNALVGSIGTVTTGGGIPGSVGDDPAARRDKPGSDHRPVMVVIDD</sequence>
<reference evidence="2 3" key="1">
    <citation type="submission" date="2016-10" db="EMBL/GenBank/DDBJ databases">
        <authorList>
            <person name="de Groot N.N."/>
        </authorList>
    </citation>
    <scope>NUCLEOTIDE SEQUENCE [LARGE SCALE GENOMIC DNA]</scope>
    <source>
        <strain evidence="2 3">CGMCC 4.5506</strain>
    </source>
</reference>
<keyword evidence="2" id="KW-0255">Endonuclease</keyword>
<dbReference type="KEGG" id="pmad:BAY61_19285"/>
<feature type="region of interest" description="Disordered" evidence="1">
    <location>
        <begin position="279"/>
        <end position="304"/>
    </location>
</feature>
<gene>
    <name evidence="2" type="ORF">SAMN05421630_109192</name>
</gene>
<dbReference type="EMBL" id="FMZE01000009">
    <property type="protein sequence ID" value="SDD51648.1"/>
    <property type="molecule type" value="Genomic_DNA"/>
</dbReference>
<dbReference type="Pfam" id="PF03372">
    <property type="entry name" value="Exo_endo_phos"/>
    <property type="match status" value="1"/>
</dbReference>
<name>A0A222VS66_9PSEU</name>
<organism evidence="2 3">
    <name type="scientific">Prauserella marina</name>
    <dbReference type="NCBI Taxonomy" id="530584"/>
    <lineage>
        <taxon>Bacteria</taxon>
        <taxon>Bacillati</taxon>
        <taxon>Actinomycetota</taxon>
        <taxon>Actinomycetes</taxon>
        <taxon>Pseudonocardiales</taxon>
        <taxon>Pseudonocardiaceae</taxon>
        <taxon>Prauserella</taxon>
    </lineage>
</organism>
<keyword evidence="2" id="KW-0378">Hydrolase</keyword>
<dbReference type="OrthoDB" id="7297112at2"/>
<proteinExistence type="predicted"/>
<dbReference type="PANTHER" id="PTHR42834">
    <property type="entry name" value="ENDONUCLEASE/EXONUCLEASE/PHOSPHATASE FAMILY PROTEIN (AFU_ORTHOLOGUE AFUA_3G09210)"/>
    <property type="match status" value="1"/>
</dbReference>
<dbReference type="InterPro" id="IPR005135">
    <property type="entry name" value="Endo/exonuclease/phosphatase"/>
</dbReference>
<dbReference type="GO" id="GO:0004519">
    <property type="term" value="F:endonuclease activity"/>
    <property type="evidence" value="ECO:0007669"/>
    <property type="project" value="UniProtKB-KW"/>
</dbReference>
<dbReference type="Gene3D" id="3.60.10.10">
    <property type="entry name" value="Endonuclease/exonuclease/phosphatase"/>
    <property type="match status" value="1"/>
</dbReference>
<keyword evidence="2" id="KW-0269">Exonuclease</keyword>
<evidence type="ECO:0000256" key="1">
    <source>
        <dbReference type="SAM" id="MobiDB-lite"/>
    </source>
</evidence>
<dbReference type="GO" id="GO:0004527">
    <property type="term" value="F:exonuclease activity"/>
    <property type="evidence" value="ECO:0007669"/>
    <property type="project" value="UniProtKB-KW"/>
</dbReference>